<dbReference type="Proteomes" id="UP000249915">
    <property type="component" value="Unassembled WGS sequence"/>
</dbReference>
<dbReference type="InterPro" id="IPR013324">
    <property type="entry name" value="RNA_pol_sigma_r3/r4-like"/>
</dbReference>
<dbReference type="Gene3D" id="1.10.10.10">
    <property type="entry name" value="Winged helix-like DNA-binding domain superfamily/Winged helix DNA-binding domain"/>
    <property type="match status" value="1"/>
</dbReference>
<comment type="caution">
    <text evidence="6">The sequence shown here is derived from an EMBL/GenBank/DDBJ whole genome shotgun (WGS) entry which is preliminary data.</text>
</comment>
<organism evidence="6 7">
    <name type="scientific">Prauserella muralis</name>
    <dbReference type="NCBI Taxonomy" id="588067"/>
    <lineage>
        <taxon>Bacteria</taxon>
        <taxon>Bacillati</taxon>
        <taxon>Actinomycetota</taxon>
        <taxon>Actinomycetes</taxon>
        <taxon>Pseudonocardiales</taxon>
        <taxon>Pseudonocardiaceae</taxon>
        <taxon>Prauserella</taxon>
    </lineage>
</organism>
<dbReference type="AlphaFoldDB" id="A0A2V4B9K9"/>
<evidence type="ECO:0000256" key="4">
    <source>
        <dbReference type="ARBA" id="ARBA00023163"/>
    </source>
</evidence>
<evidence type="ECO:0000313" key="7">
    <source>
        <dbReference type="Proteomes" id="UP000249915"/>
    </source>
</evidence>
<evidence type="ECO:0000313" key="6">
    <source>
        <dbReference type="EMBL" id="PXY31950.1"/>
    </source>
</evidence>
<dbReference type="OrthoDB" id="3579809at2"/>
<dbReference type="GO" id="GO:0006352">
    <property type="term" value="P:DNA-templated transcription initiation"/>
    <property type="evidence" value="ECO:0007669"/>
    <property type="project" value="InterPro"/>
</dbReference>
<keyword evidence="4" id="KW-0804">Transcription</keyword>
<keyword evidence="2" id="KW-0805">Transcription regulation</keyword>
<dbReference type="GO" id="GO:0003677">
    <property type="term" value="F:DNA binding"/>
    <property type="evidence" value="ECO:0007669"/>
    <property type="project" value="InterPro"/>
</dbReference>
<evidence type="ECO:0000256" key="2">
    <source>
        <dbReference type="ARBA" id="ARBA00023015"/>
    </source>
</evidence>
<sequence length="69" mass="7680">MTEATDLAAKAGDADPRVGLRAVAALRRLLERLEAVQVRSARVHGWSWQEIAEELGVSKQAVHKKYGRR</sequence>
<dbReference type="GO" id="GO:0016987">
    <property type="term" value="F:sigma factor activity"/>
    <property type="evidence" value="ECO:0007669"/>
    <property type="project" value="UniProtKB-KW"/>
</dbReference>
<proteinExistence type="inferred from homology"/>
<reference evidence="6 7" key="1">
    <citation type="submission" date="2016-07" db="EMBL/GenBank/DDBJ databases">
        <title>Draft genome sequence of Prauserella muralis DSM 45305, isolated from a mould-covered wall in an indoor environment.</title>
        <authorList>
            <person name="Ruckert C."/>
            <person name="Albersmeier A."/>
            <person name="Jiang C.-L."/>
            <person name="Jiang Y."/>
            <person name="Kalinowski J."/>
            <person name="Schneider O."/>
            <person name="Winkler A."/>
            <person name="Zotchev S.B."/>
        </authorList>
    </citation>
    <scope>NUCLEOTIDE SEQUENCE [LARGE SCALE GENOMIC DNA]</scope>
    <source>
        <strain evidence="6 7">DSM 45305</strain>
    </source>
</reference>
<dbReference type="InterPro" id="IPR036388">
    <property type="entry name" value="WH-like_DNA-bd_sf"/>
</dbReference>
<evidence type="ECO:0000256" key="3">
    <source>
        <dbReference type="ARBA" id="ARBA00023082"/>
    </source>
</evidence>
<evidence type="ECO:0000259" key="5">
    <source>
        <dbReference type="Pfam" id="PF08281"/>
    </source>
</evidence>
<protein>
    <recommendedName>
        <fullName evidence="5">RNA polymerase sigma factor 70 region 4 type 2 domain-containing protein</fullName>
    </recommendedName>
</protein>
<gene>
    <name evidence="6" type="ORF">BAY60_06390</name>
</gene>
<accession>A0A2V4B9K9</accession>
<keyword evidence="7" id="KW-1185">Reference proteome</keyword>
<dbReference type="InterPro" id="IPR013249">
    <property type="entry name" value="RNA_pol_sigma70_r4_t2"/>
</dbReference>
<name>A0A2V4B9K9_9PSEU</name>
<feature type="domain" description="RNA polymerase sigma factor 70 region 4 type 2" evidence="5">
    <location>
        <begin position="39"/>
        <end position="66"/>
    </location>
</feature>
<dbReference type="Pfam" id="PF08281">
    <property type="entry name" value="Sigma70_r4_2"/>
    <property type="match status" value="1"/>
</dbReference>
<dbReference type="SUPFAM" id="SSF88659">
    <property type="entry name" value="Sigma3 and sigma4 domains of RNA polymerase sigma factors"/>
    <property type="match status" value="1"/>
</dbReference>
<dbReference type="RefSeq" id="WP_112279986.1">
    <property type="nucleotide sequence ID" value="NZ_MASW01000001.1"/>
</dbReference>
<keyword evidence="3" id="KW-0731">Sigma factor</keyword>
<dbReference type="EMBL" id="MASW01000001">
    <property type="protein sequence ID" value="PXY31950.1"/>
    <property type="molecule type" value="Genomic_DNA"/>
</dbReference>
<evidence type="ECO:0000256" key="1">
    <source>
        <dbReference type="ARBA" id="ARBA00010641"/>
    </source>
</evidence>
<comment type="similarity">
    <text evidence="1">Belongs to the sigma-70 factor family. ECF subfamily.</text>
</comment>